<dbReference type="Pfam" id="PF00665">
    <property type="entry name" value="rve"/>
    <property type="match status" value="1"/>
</dbReference>
<accession>Q4FU49</accession>
<dbReference type="Gene3D" id="3.30.420.10">
    <property type="entry name" value="Ribonuclease H-like superfamily/Ribonuclease H"/>
    <property type="match status" value="1"/>
</dbReference>
<dbReference type="PROSITE" id="PS50994">
    <property type="entry name" value="INTEGRASE"/>
    <property type="match status" value="1"/>
</dbReference>
<dbReference type="Proteomes" id="UP000000546">
    <property type="component" value="Chromosome"/>
</dbReference>
<dbReference type="InterPro" id="IPR025948">
    <property type="entry name" value="HTH-like_dom"/>
</dbReference>
<dbReference type="InterPro" id="IPR001584">
    <property type="entry name" value="Integrase_cat-core"/>
</dbReference>
<proteinExistence type="predicted"/>
<dbReference type="NCBIfam" id="NF033516">
    <property type="entry name" value="transpos_IS3"/>
    <property type="match status" value="1"/>
</dbReference>
<dbReference type="KEGG" id="par:Psyc_0599"/>
<dbReference type="AlphaFoldDB" id="Q4FU49"/>
<name>Q4FU49_PSYA2</name>
<reference evidence="2 3" key="1">
    <citation type="journal article" date="2010" name="Appl. Environ. Microbiol.">
        <title>The genome sequence of Psychrobacter arcticus 273-4, a psychroactive Siberian permafrost bacterium, reveals mechanisms for adaptation to low-temperature growth.</title>
        <authorList>
            <person name="Ayala-del-Rio H.L."/>
            <person name="Chain P.S."/>
            <person name="Grzymski J.J."/>
            <person name="Ponder M.A."/>
            <person name="Ivanova N."/>
            <person name="Bergholz P.W."/>
            <person name="Di Bartolo G."/>
            <person name="Hauser L."/>
            <person name="Land M."/>
            <person name="Bakermans C."/>
            <person name="Rodrigues D."/>
            <person name="Klappenbach J."/>
            <person name="Zarka D."/>
            <person name="Larimer F."/>
            <person name="Richardson P."/>
            <person name="Murray A."/>
            <person name="Thomashow M."/>
            <person name="Tiedje J.M."/>
        </authorList>
    </citation>
    <scope>NUCLEOTIDE SEQUENCE [LARGE SCALE GENOMIC DNA]</scope>
    <source>
        <strain evidence="3">DSM 17307 / VKM B-2377 / 273-4</strain>
    </source>
</reference>
<dbReference type="Pfam" id="PF13276">
    <property type="entry name" value="HTH_21"/>
    <property type="match status" value="1"/>
</dbReference>
<dbReference type="STRING" id="259536.Psyc_0599"/>
<sequence>MCRVLAVKPSSYYDWMNRNISDQQIHRNQCELLVKAAHTETRERYGVDRLQAHLRQQGHYVSQYMIRSIKEEYGIKCRRHKRFKMTTNSNHNKLVYLNVLDQQFDAKHPNESWVSDITYIWTNEGWLYLAGVKDLYTKELVGYAINKRMTADLVCRALNMAIKNKRPRQGLIVHSDRGSQYCSHAYHKIIEQHQFTGSMSAKGNCFDNAPIESFWGVLKNELVYHQDYKTRFEAISDITQYIELEYNEERLAKHCFAATQDKSCARSGARIQKSLGYKSPRQVWFDYYRQAA</sequence>
<dbReference type="InterPro" id="IPR012337">
    <property type="entry name" value="RNaseH-like_sf"/>
</dbReference>
<evidence type="ECO:0000313" key="2">
    <source>
        <dbReference type="EMBL" id="AAZ18459.1"/>
    </source>
</evidence>
<dbReference type="InterPro" id="IPR036397">
    <property type="entry name" value="RNaseH_sf"/>
</dbReference>
<dbReference type="SUPFAM" id="SSF53098">
    <property type="entry name" value="Ribonuclease H-like"/>
    <property type="match status" value="1"/>
</dbReference>
<evidence type="ECO:0000259" key="1">
    <source>
        <dbReference type="PROSITE" id="PS50994"/>
    </source>
</evidence>
<feature type="domain" description="Integrase catalytic" evidence="1">
    <location>
        <begin position="105"/>
        <end position="288"/>
    </location>
</feature>
<dbReference type="HOGENOM" id="CLU_027402_4_2_6"/>
<keyword evidence="3" id="KW-1185">Reference proteome</keyword>
<dbReference type="InterPro" id="IPR050900">
    <property type="entry name" value="Transposase_IS3/IS150/IS904"/>
</dbReference>
<dbReference type="PANTHER" id="PTHR46889:SF4">
    <property type="entry name" value="TRANSPOSASE INSO FOR INSERTION SEQUENCE ELEMENT IS911B-RELATED"/>
    <property type="match status" value="1"/>
</dbReference>
<dbReference type="eggNOG" id="COG2801">
    <property type="taxonomic scope" value="Bacteria"/>
</dbReference>
<dbReference type="PANTHER" id="PTHR46889">
    <property type="entry name" value="TRANSPOSASE INSF FOR INSERTION SEQUENCE IS3B-RELATED"/>
    <property type="match status" value="1"/>
</dbReference>
<evidence type="ECO:0000313" key="3">
    <source>
        <dbReference type="Proteomes" id="UP000000546"/>
    </source>
</evidence>
<gene>
    <name evidence="2" type="ordered locus">Psyc_0599</name>
</gene>
<dbReference type="GO" id="GO:0003676">
    <property type="term" value="F:nucleic acid binding"/>
    <property type="evidence" value="ECO:0007669"/>
    <property type="project" value="InterPro"/>
</dbReference>
<dbReference type="Pfam" id="PF13333">
    <property type="entry name" value="rve_2"/>
    <property type="match status" value="1"/>
</dbReference>
<dbReference type="InterPro" id="IPR048020">
    <property type="entry name" value="Transpos_IS3"/>
</dbReference>
<dbReference type="EMBL" id="CP000082">
    <property type="protein sequence ID" value="AAZ18459.1"/>
    <property type="molecule type" value="Genomic_DNA"/>
</dbReference>
<protein>
    <submittedName>
        <fullName evidence="2">Probable transposase IS30 family</fullName>
    </submittedName>
</protein>
<dbReference type="GO" id="GO:0015074">
    <property type="term" value="P:DNA integration"/>
    <property type="evidence" value="ECO:0007669"/>
    <property type="project" value="InterPro"/>
</dbReference>
<organism evidence="2 3">
    <name type="scientific">Psychrobacter arcticus (strain DSM 17307 / VKM B-2377 / 273-4)</name>
    <dbReference type="NCBI Taxonomy" id="259536"/>
    <lineage>
        <taxon>Bacteria</taxon>
        <taxon>Pseudomonadati</taxon>
        <taxon>Pseudomonadota</taxon>
        <taxon>Gammaproteobacteria</taxon>
        <taxon>Moraxellales</taxon>
        <taxon>Moraxellaceae</taxon>
        <taxon>Psychrobacter</taxon>
    </lineage>
</organism>